<keyword evidence="1" id="KW-1134">Transmembrane beta strand</keyword>
<comment type="similarity">
    <text evidence="1">Belongs to the TonB-dependent receptor family.</text>
</comment>
<keyword evidence="1" id="KW-0813">Transport</keyword>
<dbReference type="InterPro" id="IPR039426">
    <property type="entry name" value="TonB-dep_rcpt-like"/>
</dbReference>
<keyword evidence="1" id="KW-0472">Membrane</keyword>
<dbReference type="PROSITE" id="PS52016">
    <property type="entry name" value="TONB_DEPENDENT_REC_3"/>
    <property type="match status" value="1"/>
</dbReference>
<dbReference type="RefSeq" id="WP_081155650.1">
    <property type="nucleotide sequence ID" value="NZ_LVYD01000113.1"/>
</dbReference>
<dbReference type="Proteomes" id="UP000192796">
    <property type="component" value="Unassembled WGS sequence"/>
</dbReference>
<dbReference type="AlphaFoldDB" id="A0A1V9FHR0"/>
<keyword evidence="1" id="KW-0998">Cell outer membrane</keyword>
<dbReference type="STRING" id="1703345.A3860_08960"/>
<dbReference type="Pfam" id="PF13715">
    <property type="entry name" value="CarbopepD_reg_2"/>
    <property type="match status" value="1"/>
</dbReference>
<dbReference type="InterPro" id="IPR008969">
    <property type="entry name" value="CarboxyPept-like_regulatory"/>
</dbReference>
<evidence type="ECO:0000313" key="3">
    <source>
        <dbReference type="EMBL" id="OQP57746.1"/>
    </source>
</evidence>
<dbReference type="NCBIfam" id="TIGR04057">
    <property type="entry name" value="SusC_RagA_signa"/>
    <property type="match status" value="1"/>
</dbReference>
<dbReference type="OrthoDB" id="9768177at2"/>
<dbReference type="InterPro" id="IPR023996">
    <property type="entry name" value="TonB-dep_OMP_SusC/RagA"/>
</dbReference>
<dbReference type="GO" id="GO:0009279">
    <property type="term" value="C:cell outer membrane"/>
    <property type="evidence" value="ECO:0007669"/>
    <property type="project" value="UniProtKB-SubCell"/>
</dbReference>
<dbReference type="Pfam" id="PF07715">
    <property type="entry name" value="Plug"/>
    <property type="match status" value="1"/>
</dbReference>
<dbReference type="NCBIfam" id="TIGR04056">
    <property type="entry name" value="OMP_RagA_SusC"/>
    <property type="match status" value="1"/>
</dbReference>
<proteinExistence type="inferred from homology"/>
<evidence type="ECO:0000313" key="4">
    <source>
        <dbReference type="Proteomes" id="UP000192796"/>
    </source>
</evidence>
<dbReference type="InterPro" id="IPR012910">
    <property type="entry name" value="Plug_dom"/>
</dbReference>
<accession>A0A1V9FHR0</accession>
<evidence type="ECO:0000259" key="2">
    <source>
        <dbReference type="Pfam" id="PF07715"/>
    </source>
</evidence>
<sequence>MYLRLNILLILLLAGTSGLLAQSRKVTGVVTSDKKQPVSGATITEENNEKNNVIADERGRFTILLTGKHRLTVSNVGYVTQAVETVNSSDLYIKLATDVKGLEDVVVIGYGKTKRITNTGAVSTIKGDEIRTVPTANIQNTLVGRMPGFFSQQRSGQPGADAADFFIRGVNSLNGDNKPLIIVDDIEYDYTQLSQLNANEIESISILKDAATTSIYGLKGANGVLVITTQRGRLGKPRINVTAEAGITKVIRFPTFLDSYTTALLRNEATINDAYGQSQTPVLPFTQDDLQKFKDGSDPYGHPNVNWTKELLNRIATQGRYNIDFSGGNKLVKYYTSLGYYTQNGILKDFKPIGDEVNTNFFYRRYNYRSNLDITPTKTLKIRFDVNGRFETINNPGGVVEGAGLFYEISAYRYLAPYAMPVYNPDGSYPYASHTGAVTSVGQISPINRLANGGYKRNFNNNYNIVAGAEQRLDFITTGLSAKFNVSYAGNNNEARNLTRAGLASYKYDPVSNTYAIRNAGEYRTPAYGVGVSNGAFNSTTILQAMLNYNRTFNGHHITGLLLLNQRNYINGSAIPVNYRGTTGRLDYDYKQKYLFGITVARNGNDLFQANRRYGIFPAISWGYNLAEEGFFKEALPFFDMFKLRGSYGLVGSDASYPSTVNSVIQYTTTGGNNYGNTTVEGALVNPDVTWEKERKTDLGLELSMFGGKVSFSGSYFYNYRYDQLIDQGDVPLTIGQALPKKNIGRTENKGFDGALTYKNHFGQVNVSVSANYSFAANRILYVSEAPDYPYLAKTGRAIGVLSSLGYHNLGFYQMDDFDGNGKVKKGVPAPVWSVIQPGDLKYDDLNGDGVITDADRTYLSKPNLPTNNLGLDLMVNYKGLTLRALVQSAYGYAVQVTAEGAGDAFNGNLRPWNLERWTPATAATATYPRIGLNTNINNISWVTISDFWYANTWYVRLKSLELAWQLPQSFLNGLRVVQNARVYLTGYNLLNYQQMGKFQQDAEIANGTGGAYPNTANFNFGVQLGF</sequence>
<keyword evidence="1" id="KW-0812">Transmembrane</keyword>
<dbReference type="FunFam" id="2.170.130.10:FF:000003">
    <property type="entry name" value="SusC/RagA family TonB-linked outer membrane protein"/>
    <property type="match status" value="1"/>
</dbReference>
<comment type="subcellular location">
    <subcellularLocation>
        <location evidence="1">Cell outer membrane</location>
        <topology evidence="1">Multi-pass membrane protein</topology>
    </subcellularLocation>
</comment>
<gene>
    <name evidence="3" type="ORF">A3860_08960</name>
</gene>
<dbReference type="InterPro" id="IPR037066">
    <property type="entry name" value="Plug_dom_sf"/>
</dbReference>
<dbReference type="InterPro" id="IPR023997">
    <property type="entry name" value="TonB-dep_OMP_SusC/RagA_CS"/>
</dbReference>
<dbReference type="Gene3D" id="2.170.130.10">
    <property type="entry name" value="TonB-dependent receptor, plug domain"/>
    <property type="match status" value="1"/>
</dbReference>
<organism evidence="3 4">
    <name type="scientific">Niastella vici</name>
    <dbReference type="NCBI Taxonomy" id="1703345"/>
    <lineage>
        <taxon>Bacteria</taxon>
        <taxon>Pseudomonadati</taxon>
        <taxon>Bacteroidota</taxon>
        <taxon>Chitinophagia</taxon>
        <taxon>Chitinophagales</taxon>
        <taxon>Chitinophagaceae</taxon>
        <taxon>Niastella</taxon>
    </lineage>
</organism>
<reference evidence="3 4" key="1">
    <citation type="submission" date="2016-03" db="EMBL/GenBank/DDBJ databases">
        <title>Niastella vici sp. nov., isolated from farmland soil.</title>
        <authorList>
            <person name="Chen L."/>
            <person name="Wang D."/>
            <person name="Yang S."/>
            <person name="Wang G."/>
        </authorList>
    </citation>
    <scope>NUCLEOTIDE SEQUENCE [LARGE SCALE GENOMIC DNA]</scope>
    <source>
        <strain evidence="3 4">DJ57</strain>
    </source>
</reference>
<dbReference type="EMBL" id="LVYD01000113">
    <property type="protein sequence ID" value="OQP57746.1"/>
    <property type="molecule type" value="Genomic_DNA"/>
</dbReference>
<protein>
    <recommendedName>
        <fullName evidence="2">TonB-dependent receptor plug domain-containing protein</fullName>
    </recommendedName>
</protein>
<feature type="domain" description="TonB-dependent receptor plug" evidence="2">
    <location>
        <begin position="117"/>
        <end position="224"/>
    </location>
</feature>
<dbReference type="SUPFAM" id="SSF49464">
    <property type="entry name" value="Carboxypeptidase regulatory domain-like"/>
    <property type="match status" value="1"/>
</dbReference>
<comment type="caution">
    <text evidence="3">The sequence shown here is derived from an EMBL/GenBank/DDBJ whole genome shotgun (WGS) entry which is preliminary data.</text>
</comment>
<name>A0A1V9FHR0_9BACT</name>
<dbReference type="Gene3D" id="2.60.40.1120">
    <property type="entry name" value="Carboxypeptidase-like, regulatory domain"/>
    <property type="match status" value="1"/>
</dbReference>
<dbReference type="SUPFAM" id="SSF56935">
    <property type="entry name" value="Porins"/>
    <property type="match status" value="1"/>
</dbReference>
<keyword evidence="4" id="KW-1185">Reference proteome</keyword>
<evidence type="ECO:0000256" key="1">
    <source>
        <dbReference type="PROSITE-ProRule" id="PRU01360"/>
    </source>
</evidence>